<keyword evidence="3" id="KW-0812">Transmembrane</keyword>
<organism evidence="7 8">
    <name type="scientific">Acer saccharum</name>
    <name type="common">Sugar maple</name>
    <dbReference type="NCBI Taxonomy" id="4024"/>
    <lineage>
        <taxon>Eukaryota</taxon>
        <taxon>Viridiplantae</taxon>
        <taxon>Streptophyta</taxon>
        <taxon>Embryophyta</taxon>
        <taxon>Tracheophyta</taxon>
        <taxon>Spermatophyta</taxon>
        <taxon>Magnoliopsida</taxon>
        <taxon>eudicotyledons</taxon>
        <taxon>Gunneridae</taxon>
        <taxon>Pentapetalae</taxon>
        <taxon>rosids</taxon>
        <taxon>malvids</taxon>
        <taxon>Sapindales</taxon>
        <taxon>Sapindaceae</taxon>
        <taxon>Hippocastanoideae</taxon>
        <taxon>Acereae</taxon>
        <taxon>Acer</taxon>
    </lineage>
</organism>
<dbReference type="Proteomes" id="UP001168877">
    <property type="component" value="Unassembled WGS sequence"/>
</dbReference>
<keyword evidence="8" id="KW-1185">Reference proteome</keyword>
<dbReference type="EMBL" id="JAUESC010000003">
    <property type="protein sequence ID" value="KAK0602652.1"/>
    <property type="molecule type" value="Genomic_DNA"/>
</dbReference>
<proteinExistence type="inferred from homology"/>
<evidence type="ECO:0000256" key="5">
    <source>
        <dbReference type="ARBA" id="ARBA00023136"/>
    </source>
</evidence>
<protein>
    <submittedName>
        <fullName evidence="7">Uncharacterized protein</fullName>
    </submittedName>
</protein>
<dbReference type="PANTHER" id="PTHR13624:SF6">
    <property type="entry name" value="EMEI"/>
    <property type="match status" value="1"/>
</dbReference>
<keyword evidence="6" id="KW-0325">Glycoprotein</keyword>
<dbReference type="AlphaFoldDB" id="A0AA39W3P1"/>
<accession>A0AA39W3P1</accession>
<sequence length="176" mass="19382">MLVNKNVDSSEEANAAISLVGNVGLSPEDFAKLRLLCLFLSCVIQIVALSPNLQMYLNEAVLSWYQKLHASKVLDLDFSRAKVFLHNHFLCLASSYAVVCTANPGILILKFSKVSSSHGMRTRNSLKSGSVEEEAAKTVELGIALGFDFSEVEDEVLEEITRREKEDIARFEAISG</sequence>
<name>A0AA39W3P1_ACESA</name>
<gene>
    <name evidence="7" type="ORF">LWI29_035708</name>
</gene>
<evidence type="ECO:0000256" key="6">
    <source>
        <dbReference type="ARBA" id="ARBA00023180"/>
    </source>
</evidence>
<comment type="similarity">
    <text evidence="2">Belongs to the TMEM161 family.</text>
</comment>
<evidence type="ECO:0000256" key="1">
    <source>
        <dbReference type="ARBA" id="ARBA00004141"/>
    </source>
</evidence>
<evidence type="ECO:0000256" key="4">
    <source>
        <dbReference type="ARBA" id="ARBA00022989"/>
    </source>
</evidence>
<comment type="caution">
    <text evidence="7">The sequence shown here is derived from an EMBL/GenBank/DDBJ whole genome shotgun (WGS) entry which is preliminary data.</text>
</comment>
<keyword evidence="4" id="KW-1133">Transmembrane helix</keyword>
<evidence type="ECO:0000313" key="8">
    <source>
        <dbReference type="Proteomes" id="UP001168877"/>
    </source>
</evidence>
<keyword evidence="5" id="KW-0472">Membrane</keyword>
<reference evidence="7" key="1">
    <citation type="journal article" date="2022" name="Plant J.">
        <title>Strategies of tolerance reflected in two North American maple genomes.</title>
        <authorList>
            <person name="McEvoy S.L."/>
            <person name="Sezen U.U."/>
            <person name="Trouern-Trend A."/>
            <person name="McMahon S.M."/>
            <person name="Schaberg P.G."/>
            <person name="Yang J."/>
            <person name="Wegrzyn J.L."/>
            <person name="Swenson N.G."/>
        </authorList>
    </citation>
    <scope>NUCLEOTIDE SEQUENCE</scope>
    <source>
        <strain evidence="7">NS2018</strain>
    </source>
</reference>
<comment type="subcellular location">
    <subcellularLocation>
        <location evidence="1">Membrane</location>
        <topology evidence="1">Multi-pass membrane protein</topology>
    </subcellularLocation>
</comment>
<dbReference type="GO" id="GO:0016020">
    <property type="term" value="C:membrane"/>
    <property type="evidence" value="ECO:0007669"/>
    <property type="project" value="UniProtKB-SubCell"/>
</dbReference>
<reference evidence="7" key="2">
    <citation type="submission" date="2023-06" db="EMBL/GenBank/DDBJ databases">
        <authorList>
            <person name="Swenson N.G."/>
            <person name="Wegrzyn J.L."/>
            <person name="Mcevoy S.L."/>
        </authorList>
    </citation>
    <scope>NUCLEOTIDE SEQUENCE</scope>
    <source>
        <strain evidence="7">NS2018</strain>
        <tissue evidence="7">Leaf</tissue>
    </source>
</reference>
<evidence type="ECO:0000256" key="3">
    <source>
        <dbReference type="ARBA" id="ARBA00022692"/>
    </source>
</evidence>
<evidence type="ECO:0000313" key="7">
    <source>
        <dbReference type="EMBL" id="KAK0602652.1"/>
    </source>
</evidence>
<dbReference type="InterPro" id="IPR019395">
    <property type="entry name" value="Transmembrane_161A/B"/>
</dbReference>
<dbReference type="PANTHER" id="PTHR13624">
    <property type="entry name" value="RE42071P"/>
    <property type="match status" value="1"/>
</dbReference>
<evidence type="ECO:0000256" key="2">
    <source>
        <dbReference type="ARBA" id="ARBA00009706"/>
    </source>
</evidence>